<dbReference type="AlphaFoldDB" id="A0A9P5EFN7"/>
<feature type="chain" id="PRO_5040514562" description="Secreted protein" evidence="1">
    <location>
        <begin position="21"/>
        <end position="204"/>
    </location>
</feature>
<name>A0A9P5EFN7_COLSI</name>
<keyword evidence="3" id="KW-1185">Reference proteome</keyword>
<feature type="signal peptide" evidence="1">
    <location>
        <begin position="1"/>
        <end position="20"/>
    </location>
</feature>
<evidence type="ECO:0000313" key="3">
    <source>
        <dbReference type="Proteomes" id="UP000711996"/>
    </source>
</evidence>
<evidence type="ECO:0000256" key="1">
    <source>
        <dbReference type="SAM" id="SignalP"/>
    </source>
</evidence>
<dbReference type="Proteomes" id="UP000711996">
    <property type="component" value="Unassembled WGS sequence"/>
</dbReference>
<accession>A0A9P5EFN7</accession>
<evidence type="ECO:0000313" key="2">
    <source>
        <dbReference type="EMBL" id="KAF4849899.1"/>
    </source>
</evidence>
<reference evidence="2" key="1">
    <citation type="submission" date="2019-06" db="EMBL/GenBank/DDBJ databases">
        <authorList>
            <person name="Gan P."/>
            <person name="Shirasu K."/>
        </authorList>
    </citation>
    <scope>NUCLEOTIDE SEQUENCE [LARGE SCALE GENOMIC DNA]</scope>
    <source>
        <strain evidence="2">CAD2</strain>
    </source>
</reference>
<protein>
    <recommendedName>
        <fullName evidence="4">Secreted protein</fullName>
    </recommendedName>
</protein>
<dbReference type="OrthoDB" id="4829089at2759"/>
<gene>
    <name evidence="2" type="ORF">CGCSCA2_v011796</name>
</gene>
<dbReference type="EMBL" id="QPMT01000048">
    <property type="protein sequence ID" value="KAF4849899.1"/>
    <property type="molecule type" value="Genomic_DNA"/>
</dbReference>
<comment type="caution">
    <text evidence="2">The sequence shown here is derived from an EMBL/GenBank/DDBJ whole genome shotgun (WGS) entry which is preliminary data.</text>
</comment>
<keyword evidence="1" id="KW-0732">Signal</keyword>
<sequence length="204" mass="22204">MLFTGVTLLVVGFAATLASAAPPNAAHAATDISNSCDAAISDKKCCFALTVKQDSGNGKVQDWGYVKESKTGQIFVGFDINSYPQGYFCFHGEPTDEGTLALANGLDHICDFYGDFKGDFQGDGFFDCFNKHPYKRWFGTAKTRQSDGSEILILTRDQVESFGICPQDAKQSLFKLVYGEDISGKGCHQIRLALKSHTPDTCPK</sequence>
<proteinExistence type="predicted"/>
<organism evidence="2 3">
    <name type="scientific">Colletotrichum siamense</name>
    <name type="common">Anthracnose fungus</name>
    <dbReference type="NCBI Taxonomy" id="690259"/>
    <lineage>
        <taxon>Eukaryota</taxon>
        <taxon>Fungi</taxon>
        <taxon>Dikarya</taxon>
        <taxon>Ascomycota</taxon>
        <taxon>Pezizomycotina</taxon>
        <taxon>Sordariomycetes</taxon>
        <taxon>Hypocreomycetidae</taxon>
        <taxon>Glomerellales</taxon>
        <taxon>Glomerellaceae</taxon>
        <taxon>Colletotrichum</taxon>
        <taxon>Colletotrichum gloeosporioides species complex</taxon>
    </lineage>
</organism>
<evidence type="ECO:0008006" key="4">
    <source>
        <dbReference type="Google" id="ProtNLM"/>
    </source>
</evidence>